<feature type="compositionally biased region" description="Polar residues" evidence="1">
    <location>
        <begin position="122"/>
        <end position="138"/>
    </location>
</feature>
<keyword evidence="3" id="KW-1185">Reference proteome</keyword>
<feature type="non-terminal residue" evidence="2">
    <location>
        <position position="306"/>
    </location>
</feature>
<dbReference type="Proteomes" id="UP000193067">
    <property type="component" value="Unassembled WGS sequence"/>
</dbReference>
<dbReference type="STRING" id="1353009.A0A1Y2I7F8"/>
<evidence type="ECO:0000313" key="3">
    <source>
        <dbReference type="Proteomes" id="UP000193067"/>
    </source>
</evidence>
<organism evidence="2 3">
    <name type="scientific">Trametes coccinea (strain BRFM310)</name>
    <name type="common">Pycnoporus coccineus</name>
    <dbReference type="NCBI Taxonomy" id="1353009"/>
    <lineage>
        <taxon>Eukaryota</taxon>
        <taxon>Fungi</taxon>
        <taxon>Dikarya</taxon>
        <taxon>Basidiomycota</taxon>
        <taxon>Agaricomycotina</taxon>
        <taxon>Agaricomycetes</taxon>
        <taxon>Polyporales</taxon>
        <taxon>Polyporaceae</taxon>
        <taxon>Trametes</taxon>
    </lineage>
</organism>
<reference evidence="2 3" key="1">
    <citation type="journal article" date="2015" name="Biotechnol. Biofuels">
        <title>Enhanced degradation of softwood versus hardwood by the white-rot fungus Pycnoporus coccineus.</title>
        <authorList>
            <person name="Couturier M."/>
            <person name="Navarro D."/>
            <person name="Chevret D."/>
            <person name="Henrissat B."/>
            <person name="Piumi F."/>
            <person name="Ruiz-Duenas F.J."/>
            <person name="Martinez A.T."/>
            <person name="Grigoriev I.V."/>
            <person name="Riley R."/>
            <person name="Lipzen A."/>
            <person name="Berrin J.G."/>
            <person name="Master E.R."/>
            <person name="Rosso M.N."/>
        </authorList>
    </citation>
    <scope>NUCLEOTIDE SEQUENCE [LARGE SCALE GENOMIC DNA]</scope>
    <source>
        <strain evidence="2 3">BRFM310</strain>
    </source>
</reference>
<evidence type="ECO:0000313" key="2">
    <source>
        <dbReference type="EMBL" id="OSC96563.1"/>
    </source>
</evidence>
<gene>
    <name evidence="2" type="ORF">PYCCODRAFT_1400238</name>
</gene>
<feature type="region of interest" description="Disordered" evidence="1">
    <location>
        <begin position="121"/>
        <end position="152"/>
    </location>
</feature>
<feature type="region of interest" description="Disordered" evidence="1">
    <location>
        <begin position="1"/>
        <end position="36"/>
    </location>
</feature>
<dbReference type="OrthoDB" id="2752190at2759"/>
<dbReference type="EMBL" id="KZ084175">
    <property type="protein sequence ID" value="OSC96563.1"/>
    <property type="molecule type" value="Genomic_DNA"/>
</dbReference>
<sequence>MSAQPLPPLNQSGTDFESDSEYIGTPVDPPSVGQPQVAGYEPLGDYYYPSLTCDIPERAAGHPVPQYRYSDPGLAGPQQTAYLEHGYYETAQLNQCTPRDRATSEHQWLGSGHAVGMVEGAQRSSCSPGGGVLSTTDEATLEHHPQSDSPYAQHRAVSLQYSDATAERAVYSDNNQIIYPIARHRHPQLYCDTNVNYPLAESQRTLAGPASAIFPAAASYIYPDEGYVDSPVDEAGHCDFLATSGMLSTGCSEMTPQSKQWSQAVRTSRPVDTAVIRRPAHSISTRTCPRHMHRFASKFKGSTRAP</sequence>
<dbReference type="AlphaFoldDB" id="A0A1Y2I7F8"/>
<evidence type="ECO:0000256" key="1">
    <source>
        <dbReference type="SAM" id="MobiDB-lite"/>
    </source>
</evidence>
<name>A0A1Y2I7F8_TRAC3</name>
<proteinExistence type="predicted"/>
<protein>
    <submittedName>
        <fullName evidence="2">Uncharacterized protein</fullName>
    </submittedName>
</protein>
<accession>A0A1Y2I7F8</accession>